<dbReference type="PANTHER" id="PTHR43377:SF1">
    <property type="entry name" value="BILIVERDIN REDUCTASE A"/>
    <property type="match status" value="1"/>
</dbReference>
<dbReference type="AlphaFoldDB" id="A0A2J0LEY2"/>
<feature type="domain" description="Gfo/Idh/MocA-like oxidoreductase N-terminal" evidence="1">
    <location>
        <begin position="10"/>
        <end position="126"/>
    </location>
</feature>
<evidence type="ECO:0000313" key="3">
    <source>
        <dbReference type="EMBL" id="PIW66418.1"/>
    </source>
</evidence>
<sequence>MLLYPIMEPLKVAVIGTGHLGRHHARIYANMPDVELAGVCDINQRLVKKIARQNNTSYFTDYKSLIGKASAVSIAVPTDLHHKIAMDLLERDIHCLIEKPIANKINQAEEIAALAEKKNLLVQVGHIERFNAAVRAVQPHIKNPRFIECHRMGPFKKRALDVGVVLDLMIHDIDIISYLVGSKIISTEAVGAKVLTDYEDIANARIKFQNKTIANISASRLSVNEMRKIRIFQDDAYISLDYIKKQAVIFKKSGKRITRSNIRIQLKDALEEELRSFVNCIKNKQKPLVSAIEATEALRIALEITSCIKNSS</sequence>
<accession>A0A2J0LEY2</accession>
<dbReference type="PANTHER" id="PTHR43377">
    <property type="entry name" value="BILIVERDIN REDUCTASE A"/>
    <property type="match status" value="1"/>
</dbReference>
<organism evidence="3 4">
    <name type="scientific">Candidatus Taenaricola geysiri</name>
    <dbReference type="NCBI Taxonomy" id="1974752"/>
    <lineage>
        <taxon>Bacteria</taxon>
        <taxon>Pseudomonadati</taxon>
        <taxon>Candidatus Omnitrophota</taxon>
        <taxon>Candidatus Taenaricola</taxon>
    </lineage>
</organism>
<dbReference type="InterPro" id="IPR000683">
    <property type="entry name" value="Gfo/Idh/MocA-like_OxRdtase_N"/>
</dbReference>
<dbReference type="Gene3D" id="3.40.50.720">
    <property type="entry name" value="NAD(P)-binding Rossmann-like Domain"/>
    <property type="match status" value="1"/>
</dbReference>
<dbReference type="SUPFAM" id="SSF55347">
    <property type="entry name" value="Glyceraldehyde-3-phosphate dehydrogenase-like, C-terminal domain"/>
    <property type="match status" value="1"/>
</dbReference>
<name>A0A2J0LEY2_9BACT</name>
<evidence type="ECO:0000313" key="4">
    <source>
        <dbReference type="Proteomes" id="UP000231267"/>
    </source>
</evidence>
<dbReference type="InterPro" id="IPR051450">
    <property type="entry name" value="Gfo/Idh/MocA_Oxidoreductases"/>
</dbReference>
<evidence type="ECO:0000259" key="1">
    <source>
        <dbReference type="Pfam" id="PF01408"/>
    </source>
</evidence>
<dbReference type="GO" id="GO:0000166">
    <property type="term" value="F:nucleotide binding"/>
    <property type="evidence" value="ECO:0007669"/>
    <property type="project" value="InterPro"/>
</dbReference>
<dbReference type="Pfam" id="PF22725">
    <property type="entry name" value="GFO_IDH_MocA_C3"/>
    <property type="match status" value="1"/>
</dbReference>
<protein>
    <submittedName>
        <fullName evidence="3">Oxidoreductase</fullName>
    </submittedName>
</protein>
<proteinExistence type="predicted"/>
<gene>
    <name evidence="3" type="ORF">COW11_03450</name>
</gene>
<dbReference type="Proteomes" id="UP000231267">
    <property type="component" value="Unassembled WGS sequence"/>
</dbReference>
<dbReference type="InterPro" id="IPR055170">
    <property type="entry name" value="GFO_IDH_MocA-like_dom"/>
</dbReference>
<comment type="caution">
    <text evidence="3">The sequence shown here is derived from an EMBL/GenBank/DDBJ whole genome shotgun (WGS) entry which is preliminary data.</text>
</comment>
<dbReference type="EMBL" id="PFGP01000081">
    <property type="protein sequence ID" value="PIW66418.1"/>
    <property type="molecule type" value="Genomic_DNA"/>
</dbReference>
<dbReference type="Gene3D" id="3.30.360.10">
    <property type="entry name" value="Dihydrodipicolinate Reductase, domain 2"/>
    <property type="match status" value="1"/>
</dbReference>
<dbReference type="SUPFAM" id="SSF51735">
    <property type="entry name" value="NAD(P)-binding Rossmann-fold domains"/>
    <property type="match status" value="1"/>
</dbReference>
<feature type="domain" description="GFO/IDH/MocA-like oxidoreductase" evidence="2">
    <location>
        <begin position="134"/>
        <end position="234"/>
    </location>
</feature>
<evidence type="ECO:0000259" key="2">
    <source>
        <dbReference type="Pfam" id="PF22725"/>
    </source>
</evidence>
<dbReference type="Pfam" id="PF01408">
    <property type="entry name" value="GFO_IDH_MocA"/>
    <property type="match status" value="1"/>
</dbReference>
<reference evidence="3 4" key="1">
    <citation type="submission" date="2017-09" db="EMBL/GenBank/DDBJ databases">
        <title>Depth-based differentiation of microbial function through sediment-hosted aquifers and enrichment of novel symbionts in the deep terrestrial subsurface.</title>
        <authorList>
            <person name="Probst A.J."/>
            <person name="Ladd B."/>
            <person name="Jarett J.K."/>
            <person name="Geller-Mcgrath D.E."/>
            <person name="Sieber C.M."/>
            <person name="Emerson J.B."/>
            <person name="Anantharaman K."/>
            <person name="Thomas B.C."/>
            <person name="Malmstrom R."/>
            <person name="Stieglmeier M."/>
            <person name="Klingl A."/>
            <person name="Woyke T."/>
            <person name="Ryan C.M."/>
            <person name="Banfield J.F."/>
        </authorList>
    </citation>
    <scope>NUCLEOTIDE SEQUENCE [LARGE SCALE GENOMIC DNA]</scope>
    <source>
        <strain evidence="3">CG12_big_fil_rev_8_21_14_0_65_43_15</strain>
    </source>
</reference>
<dbReference type="InterPro" id="IPR036291">
    <property type="entry name" value="NAD(P)-bd_dom_sf"/>
</dbReference>